<evidence type="ECO:0000256" key="4">
    <source>
        <dbReference type="ARBA" id="ARBA00022563"/>
    </source>
</evidence>
<proteinExistence type="inferred from homology"/>
<comment type="similarity">
    <text evidence="2 7">Belongs to the dihydrofolate reductase family.</text>
</comment>
<evidence type="ECO:0000256" key="3">
    <source>
        <dbReference type="ARBA" id="ARBA00012856"/>
    </source>
</evidence>
<dbReference type="EMBL" id="AP023416">
    <property type="protein sequence ID" value="BCK79910.1"/>
    <property type="molecule type" value="Genomic_DNA"/>
</dbReference>
<dbReference type="Gene3D" id="3.40.430.10">
    <property type="entry name" value="Dihydrofolate Reductase, subunit A"/>
    <property type="match status" value="1"/>
</dbReference>
<evidence type="ECO:0000256" key="5">
    <source>
        <dbReference type="ARBA" id="ARBA00022857"/>
    </source>
</evidence>
<dbReference type="AlphaFoldDB" id="A0A810PW54"/>
<evidence type="ECO:0000313" key="10">
    <source>
        <dbReference type="Proteomes" id="UP000681343"/>
    </source>
</evidence>
<evidence type="ECO:0000256" key="1">
    <source>
        <dbReference type="ARBA" id="ARBA00004903"/>
    </source>
</evidence>
<keyword evidence="5 7" id="KW-0521">NADP</keyword>
<dbReference type="GO" id="GO:0004146">
    <property type="term" value="F:dihydrofolate reductase activity"/>
    <property type="evidence" value="ECO:0007669"/>
    <property type="project" value="UniProtKB-EC"/>
</dbReference>
<dbReference type="GO" id="GO:0046654">
    <property type="term" value="P:tetrahydrofolate biosynthetic process"/>
    <property type="evidence" value="ECO:0007669"/>
    <property type="project" value="UniProtKB-UniPathway"/>
</dbReference>
<dbReference type="PROSITE" id="PS51330">
    <property type="entry name" value="DHFR_2"/>
    <property type="match status" value="1"/>
</dbReference>
<dbReference type="GO" id="GO:0050661">
    <property type="term" value="F:NADP binding"/>
    <property type="evidence" value="ECO:0007669"/>
    <property type="project" value="InterPro"/>
</dbReference>
<dbReference type="GO" id="GO:0046655">
    <property type="term" value="P:folic acid metabolic process"/>
    <property type="evidence" value="ECO:0007669"/>
    <property type="project" value="TreeGrafter"/>
</dbReference>
<dbReference type="SUPFAM" id="SSF53597">
    <property type="entry name" value="Dihydrofolate reductase-like"/>
    <property type="match status" value="1"/>
</dbReference>
<name>A0A810PW54_9FIRM</name>
<dbReference type="EC" id="1.5.1.3" evidence="3 7"/>
<comment type="pathway">
    <text evidence="1 7">Cofactor biosynthesis; tetrahydrofolate biosynthesis; 5,6,7,8-tetrahydrofolate from 7,8-dihydrofolate: step 1/1.</text>
</comment>
<dbReference type="GO" id="GO:0006730">
    <property type="term" value="P:one-carbon metabolic process"/>
    <property type="evidence" value="ECO:0007669"/>
    <property type="project" value="UniProtKB-KW"/>
</dbReference>
<dbReference type="PANTHER" id="PTHR48069:SF3">
    <property type="entry name" value="DIHYDROFOLATE REDUCTASE"/>
    <property type="match status" value="1"/>
</dbReference>
<dbReference type="KEGG" id="vfa:MM35RIKEN_21020"/>
<feature type="domain" description="DHFR" evidence="8">
    <location>
        <begin position="1"/>
        <end position="157"/>
    </location>
</feature>
<gene>
    <name evidence="9" type="ORF">MM35RIKEN_21020</name>
</gene>
<dbReference type="InterPro" id="IPR024072">
    <property type="entry name" value="DHFR-like_dom_sf"/>
</dbReference>
<keyword evidence="4 7" id="KW-0554">One-carbon metabolism</keyword>
<evidence type="ECO:0000256" key="6">
    <source>
        <dbReference type="ARBA" id="ARBA00023002"/>
    </source>
</evidence>
<accession>A0A810PW54</accession>
<protein>
    <recommendedName>
        <fullName evidence="3 7">Dihydrofolate reductase</fullName>
        <ecNumber evidence="3 7">1.5.1.3</ecNumber>
    </recommendedName>
</protein>
<dbReference type="PRINTS" id="PR00070">
    <property type="entry name" value="DHFR"/>
</dbReference>
<evidence type="ECO:0000313" key="9">
    <source>
        <dbReference type="EMBL" id="BCK79910.1"/>
    </source>
</evidence>
<dbReference type="CDD" id="cd00209">
    <property type="entry name" value="DHFR"/>
    <property type="match status" value="1"/>
</dbReference>
<dbReference type="RefSeq" id="WP_212821674.1">
    <property type="nucleotide sequence ID" value="NZ_AP023416.1"/>
</dbReference>
<dbReference type="InterPro" id="IPR001796">
    <property type="entry name" value="DHFR_dom"/>
</dbReference>
<dbReference type="Pfam" id="PF00186">
    <property type="entry name" value="DHFR_1"/>
    <property type="match status" value="1"/>
</dbReference>
<dbReference type="PIRSF" id="PIRSF000194">
    <property type="entry name" value="DHFR"/>
    <property type="match status" value="1"/>
</dbReference>
<dbReference type="Proteomes" id="UP000681343">
    <property type="component" value="Plasmid pMM35_01"/>
</dbReference>
<organism evidence="9 10">
    <name type="scientific">Vescimonas fastidiosa</name>
    <dbReference type="NCBI Taxonomy" id="2714353"/>
    <lineage>
        <taxon>Bacteria</taxon>
        <taxon>Bacillati</taxon>
        <taxon>Bacillota</taxon>
        <taxon>Clostridia</taxon>
        <taxon>Eubacteriales</taxon>
        <taxon>Oscillospiraceae</taxon>
        <taxon>Vescimonas</taxon>
    </lineage>
</organism>
<comment type="catalytic activity">
    <reaction evidence="7">
        <text>(6S)-5,6,7,8-tetrahydrofolate + NADP(+) = 7,8-dihydrofolate + NADPH + H(+)</text>
        <dbReference type="Rhea" id="RHEA:15009"/>
        <dbReference type="ChEBI" id="CHEBI:15378"/>
        <dbReference type="ChEBI" id="CHEBI:57451"/>
        <dbReference type="ChEBI" id="CHEBI:57453"/>
        <dbReference type="ChEBI" id="CHEBI:57783"/>
        <dbReference type="ChEBI" id="CHEBI:58349"/>
        <dbReference type="EC" id="1.5.1.3"/>
    </reaction>
</comment>
<evidence type="ECO:0000259" key="8">
    <source>
        <dbReference type="PROSITE" id="PS51330"/>
    </source>
</evidence>
<keyword evidence="6 7" id="KW-0560">Oxidoreductase</keyword>
<dbReference type="InterPro" id="IPR012259">
    <property type="entry name" value="DHFR"/>
</dbReference>
<dbReference type="PANTHER" id="PTHR48069">
    <property type="entry name" value="DIHYDROFOLATE REDUCTASE"/>
    <property type="match status" value="1"/>
</dbReference>
<dbReference type="GO" id="GO:0005829">
    <property type="term" value="C:cytosol"/>
    <property type="evidence" value="ECO:0007669"/>
    <property type="project" value="TreeGrafter"/>
</dbReference>
<sequence>MQAIVAVSQSWGIGRDGQLLFRIRADLQRFKALTTGHTVVMGRKTLETLPGGRGLPDRRNLVLTRQESLTPDRAETVHSPEELLALADSDAFVIGGQEVYTRLLPYCTRVYVTKVFADVPADAFFPNLDKDPHWQIVSVGKPQEEAGLRFQYVEYRRV</sequence>
<geneLocation type="plasmid" evidence="9 10">
    <name>pMM35_01</name>
</geneLocation>
<dbReference type="GO" id="GO:0046452">
    <property type="term" value="P:dihydrofolate metabolic process"/>
    <property type="evidence" value="ECO:0007669"/>
    <property type="project" value="TreeGrafter"/>
</dbReference>
<keyword evidence="10" id="KW-1185">Reference proteome</keyword>
<reference evidence="9" key="1">
    <citation type="submission" date="2020-09" db="EMBL/GenBank/DDBJ databases">
        <title>New species isolated from human feces.</title>
        <authorList>
            <person name="Kitahara M."/>
            <person name="Shigeno Y."/>
            <person name="Shime M."/>
            <person name="Matsumoto Y."/>
            <person name="Nakamura S."/>
            <person name="Motooka D."/>
            <person name="Fukuoka S."/>
            <person name="Nishikawa H."/>
            <person name="Benno Y."/>
        </authorList>
    </citation>
    <scope>NUCLEOTIDE SEQUENCE</scope>
    <source>
        <strain evidence="9">MM35</strain>
        <plasmid evidence="9">pMM35_01</plasmid>
    </source>
</reference>
<evidence type="ECO:0000256" key="7">
    <source>
        <dbReference type="PIRNR" id="PIRNR000194"/>
    </source>
</evidence>
<keyword evidence="9" id="KW-0614">Plasmid</keyword>
<comment type="function">
    <text evidence="7">Key enzyme in folate metabolism. Catalyzes an essential reaction for de novo glycine and purine synthesis, and for DNA precursor synthesis.</text>
</comment>
<dbReference type="UniPathway" id="UPA00077">
    <property type="reaction ID" value="UER00158"/>
</dbReference>
<evidence type="ECO:0000256" key="2">
    <source>
        <dbReference type="ARBA" id="ARBA00009539"/>
    </source>
</evidence>